<organism evidence="8 9">
    <name type="scientific">Parapedobacter luteus</name>
    <dbReference type="NCBI Taxonomy" id="623280"/>
    <lineage>
        <taxon>Bacteria</taxon>
        <taxon>Pseudomonadati</taxon>
        <taxon>Bacteroidota</taxon>
        <taxon>Sphingobacteriia</taxon>
        <taxon>Sphingobacteriales</taxon>
        <taxon>Sphingobacteriaceae</taxon>
        <taxon>Parapedobacter</taxon>
    </lineage>
</organism>
<dbReference type="NCBIfam" id="TIGR00225">
    <property type="entry name" value="prc"/>
    <property type="match status" value="1"/>
</dbReference>
<keyword evidence="3 5" id="KW-0378">Hydrolase</keyword>
<evidence type="ECO:0000256" key="5">
    <source>
        <dbReference type="RuleBase" id="RU004404"/>
    </source>
</evidence>
<dbReference type="Gene3D" id="3.90.226.10">
    <property type="entry name" value="2-enoyl-CoA Hydratase, Chain A, domain 1"/>
    <property type="match status" value="1"/>
</dbReference>
<keyword evidence="6" id="KW-0812">Transmembrane</keyword>
<dbReference type="CDD" id="cd07560">
    <property type="entry name" value="Peptidase_S41_CPP"/>
    <property type="match status" value="1"/>
</dbReference>
<feature type="domain" description="PDZ" evidence="7">
    <location>
        <begin position="120"/>
        <end position="178"/>
    </location>
</feature>
<dbReference type="EMBL" id="FUYS01000005">
    <property type="protein sequence ID" value="SKB65149.1"/>
    <property type="molecule type" value="Genomic_DNA"/>
</dbReference>
<dbReference type="InterPro" id="IPR005151">
    <property type="entry name" value="Tail-specific_protease"/>
</dbReference>
<evidence type="ECO:0000256" key="1">
    <source>
        <dbReference type="ARBA" id="ARBA00009179"/>
    </source>
</evidence>
<accession>A0A1T5D0G0</accession>
<keyword evidence="6" id="KW-0472">Membrane</keyword>
<dbReference type="GO" id="GO:0007165">
    <property type="term" value="P:signal transduction"/>
    <property type="evidence" value="ECO:0007669"/>
    <property type="project" value="TreeGrafter"/>
</dbReference>
<evidence type="ECO:0000256" key="3">
    <source>
        <dbReference type="ARBA" id="ARBA00022801"/>
    </source>
</evidence>
<keyword evidence="4 5" id="KW-0720">Serine protease</keyword>
<keyword evidence="9" id="KW-1185">Reference proteome</keyword>
<protein>
    <submittedName>
        <fullName evidence="8">Carboxyl-terminal processing protease</fullName>
    </submittedName>
</protein>
<dbReference type="InterPro" id="IPR029045">
    <property type="entry name" value="ClpP/crotonase-like_dom_sf"/>
</dbReference>
<sequence>MQFLCDSHQKCRKLFNLAQVINDMRKETRRNLFIAATYGAALFLGILLGQNYADENSRTGGASLLPLGISEKTGKVQRIIDLIASNYVDSVDIDQLQHLAIDEIVSQLDPHSEYLRPNQALKQHETLEGTFEGIGIEYYILNDTLMTVGLINGGPAQRAGIRVGDKLIAINGDTVAGVRITDKAIEGKIRGRKGTAIEISINRNGKDLPLPIKVMRDRVEVSSIDAAYIIDSATAYIKIRRFGARTADDFKQALQNLKKQGAQRLILDLRENGGGYFNAATALASQFFEDKRLIVYTEGAHEPRVDYYSSANGIFGEGDLVVLIDEQSASASEIVAGAIQDLERGIIVGRRSFGKALVQEQFGFGDGSALNLTVARYYTPLGRSIQRSYTVHTGKDVQVTNLPAQGKSEVDTIIYKTESGKLVYGGGGISPDIWVPIDSSGISALYRKIRRANLIETYVYGRLTKSLPAYAVENYLKGYFLPDKEYQNFLQHIREKGIEYTPNEANAVKPLIRTDIEALLGRYYFGSEAFFRVRNRSDNVLAQALLTLQTE</sequence>
<evidence type="ECO:0000313" key="8">
    <source>
        <dbReference type="EMBL" id="SKB65149.1"/>
    </source>
</evidence>
<dbReference type="PROSITE" id="PS50106">
    <property type="entry name" value="PDZ"/>
    <property type="match status" value="1"/>
</dbReference>
<dbReference type="InterPro" id="IPR036034">
    <property type="entry name" value="PDZ_sf"/>
</dbReference>
<evidence type="ECO:0000256" key="2">
    <source>
        <dbReference type="ARBA" id="ARBA00022670"/>
    </source>
</evidence>
<evidence type="ECO:0000313" key="9">
    <source>
        <dbReference type="Proteomes" id="UP000190541"/>
    </source>
</evidence>
<dbReference type="GO" id="GO:0006508">
    <property type="term" value="P:proteolysis"/>
    <property type="evidence" value="ECO:0007669"/>
    <property type="project" value="UniProtKB-KW"/>
</dbReference>
<feature type="transmembrane region" description="Helical" evidence="6">
    <location>
        <begin position="32"/>
        <end position="49"/>
    </location>
</feature>
<keyword evidence="2 5" id="KW-0645">Protease</keyword>
<dbReference type="Pfam" id="PF03572">
    <property type="entry name" value="Peptidase_S41"/>
    <property type="match status" value="1"/>
</dbReference>
<name>A0A1T5D0G0_9SPHI</name>
<dbReference type="SMART" id="SM00228">
    <property type="entry name" value="PDZ"/>
    <property type="match status" value="1"/>
</dbReference>
<dbReference type="InterPro" id="IPR001478">
    <property type="entry name" value="PDZ"/>
</dbReference>
<comment type="similarity">
    <text evidence="1 5">Belongs to the peptidase S41A family.</text>
</comment>
<reference evidence="8 9" key="1">
    <citation type="submission" date="2017-02" db="EMBL/GenBank/DDBJ databases">
        <authorList>
            <person name="Peterson S.W."/>
        </authorList>
    </citation>
    <scope>NUCLEOTIDE SEQUENCE [LARGE SCALE GENOMIC DNA]</scope>
    <source>
        <strain evidence="8 9">DSM 22899</strain>
    </source>
</reference>
<dbReference type="GO" id="GO:0030288">
    <property type="term" value="C:outer membrane-bounded periplasmic space"/>
    <property type="evidence" value="ECO:0007669"/>
    <property type="project" value="TreeGrafter"/>
</dbReference>
<evidence type="ECO:0000256" key="4">
    <source>
        <dbReference type="ARBA" id="ARBA00022825"/>
    </source>
</evidence>
<dbReference type="InterPro" id="IPR041489">
    <property type="entry name" value="PDZ_6"/>
</dbReference>
<dbReference type="STRING" id="623280.SAMN05660226_02519"/>
<dbReference type="Pfam" id="PF17820">
    <property type="entry name" value="PDZ_6"/>
    <property type="match status" value="1"/>
</dbReference>
<dbReference type="GO" id="GO:0004175">
    <property type="term" value="F:endopeptidase activity"/>
    <property type="evidence" value="ECO:0007669"/>
    <property type="project" value="TreeGrafter"/>
</dbReference>
<dbReference type="Gene3D" id="2.30.42.10">
    <property type="match status" value="1"/>
</dbReference>
<dbReference type="Proteomes" id="UP000190541">
    <property type="component" value="Unassembled WGS sequence"/>
</dbReference>
<gene>
    <name evidence="8" type="ORF">SAMN05660226_02519</name>
</gene>
<dbReference type="AlphaFoldDB" id="A0A1T5D0G0"/>
<dbReference type="CDD" id="cd06782">
    <property type="entry name" value="cpPDZ_CPP-like"/>
    <property type="match status" value="1"/>
</dbReference>
<dbReference type="SUPFAM" id="SSF50156">
    <property type="entry name" value="PDZ domain-like"/>
    <property type="match status" value="1"/>
</dbReference>
<dbReference type="SUPFAM" id="SSF52096">
    <property type="entry name" value="ClpP/crotonase"/>
    <property type="match status" value="1"/>
</dbReference>
<dbReference type="InterPro" id="IPR004447">
    <property type="entry name" value="Peptidase_S41A"/>
</dbReference>
<proteinExistence type="inferred from homology"/>
<evidence type="ECO:0000259" key="7">
    <source>
        <dbReference type="PROSITE" id="PS50106"/>
    </source>
</evidence>
<evidence type="ECO:0000256" key="6">
    <source>
        <dbReference type="SAM" id="Phobius"/>
    </source>
</evidence>
<dbReference type="GO" id="GO:0008236">
    <property type="term" value="F:serine-type peptidase activity"/>
    <property type="evidence" value="ECO:0007669"/>
    <property type="project" value="UniProtKB-KW"/>
</dbReference>
<dbReference type="SMART" id="SM00245">
    <property type="entry name" value="TSPc"/>
    <property type="match status" value="1"/>
</dbReference>
<dbReference type="Gene3D" id="3.30.750.44">
    <property type="match status" value="1"/>
</dbReference>
<dbReference type="PANTHER" id="PTHR32060">
    <property type="entry name" value="TAIL-SPECIFIC PROTEASE"/>
    <property type="match status" value="1"/>
</dbReference>
<keyword evidence="6" id="KW-1133">Transmembrane helix</keyword>
<dbReference type="PANTHER" id="PTHR32060:SF30">
    <property type="entry name" value="CARBOXY-TERMINAL PROCESSING PROTEASE CTPA"/>
    <property type="match status" value="1"/>
</dbReference>